<accession>A0AAP6ELW7</accession>
<comment type="similarity">
    <text evidence="1">Belongs to the LytR/CpsA/Psr (LCP) family.</text>
</comment>
<dbReference type="AlphaFoldDB" id="A0AAP6ELW7"/>
<name>A0AAP6ELW7_9ACTN</name>
<comment type="caution">
    <text evidence="3">The sequence shown here is derived from an EMBL/GenBank/DDBJ whole genome shotgun (WGS) entry which is preliminary data.</text>
</comment>
<evidence type="ECO:0000313" key="3">
    <source>
        <dbReference type="EMBL" id="MDX2966995.1"/>
    </source>
</evidence>
<dbReference type="Proteomes" id="UP001272987">
    <property type="component" value="Unassembled WGS sequence"/>
</dbReference>
<dbReference type="PANTHER" id="PTHR33392:SF6">
    <property type="entry name" value="POLYISOPRENYL-TEICHOIC ACID--PEPTIDOGLYCAN TEICHOIC ACID TRANSFERASE TAGU"/>
    <property type="match status" value="1"/>
</dbReference>
<dbReference type="Gene3D" id="3.40.630.190">
    <property type="entry name" value="LCP protein"/>
    <property type="match status" value="1"/>
</dbReference>
<sequence>MRRVVTAALAGALLVGGSTVDGASALPVSRVAAFGEGRSAGGPGTTVLLMGIDERTLTREELRKFHASGEACHCTDTLMLVHISARQDRVSVLSLPRDSLARIPAHRDAGSGEWVPDHDAKINAAFREGGAALSVRTVEEMTGVPVDRYLQVDFRRFVDSVNAVGGVDVCTARGMNDPGTKLELTPGTHRLDGGRSLQYVRSRKFDGAADIGRVQRQQRFLVGVLKRLQSNPVDMLRLSRTLLGSVTVDQGFKDAELVSLAQALVRLAPSATEFATVPIGGFEDVPEVGSTLVWDRGRADEVFARLREDRALTSASSLQRPSEVPEFGSYEPVRGGTMVCG</sequence>
<dbReference type="Proteomes" id="UP001282288">
    <property type="component" value="Unassembled WGS sequence"/>
</dbReference>
<evidence type="ECO:0000259" key="2">
    <source>
        <dbReference type="Pfam" id="PF03816"/>
    </source>
</evidence>
<evidence type="ECO:0000313" key="5">
    <source>
        <dbReference type="Proteomes" id="UP001272987"/>
    </source>
</evidence>
<organism evidence="3 6">
    <name type="scientific">Streptomyces acidiscabies</name>
    <dbReference type="NCBI Taxonomy" id="42234"/>
    <lineage>
        <taxon>Bacteria</taxon>
        <taxon>Bacillati</taxon>
        <taxon>Actinomycetota</taxon>
        <taxon>Actinomycetes</taxon>
        <taxon>Kitasatosporales</taxon>
        <taxon>Streptomycetaceae</taxon>
        <taxon>Streptomyces</taxon>
    </lineage>
</organism>
<reference evidence="3 5" key="1">
    <citation type="journal article" date="2023" name="Microb. Genom.">
        <title>Mesoterricola silvestris gen. nov., sp. nov., Mesoterricola sediminis sp. nov., Geothrix oryzae sp. nov., Geothrix edaphica sp. nov., Geothrix rubra sp. nov., and Geothrix limicola sp. nov., six novel members of Acidobacteriota isolated from soils.</title>
        <authorList>
            <person name="Weisberg A.J."/>
            <person name="Pearce E."/>
            <person name="Kramer C.G."/>
            <person name="Chang J.H."/>
            <person name="Clarke C.R."/>
        </authorList>
    </citation>
    <scope>NUCLEOTIDE SEQUENCE</scope>
    <source>
        <strain evidence="4 5">NB05-1H</strain>
        <strain evidence="3">NRRL_B-16521</strain>
    </source>
</reference>
<evidence type="ECO:0000313" key="6">
    <source>
        <dbReference type="Proteomes" id="UP001282288"/>
    </source>
</evidence>
<dbReference type="EMBL" id="JARAWC010000077">
    <property type="protein sequence ID" value="MDX2966995.1"/>
    <property type="molecule type" value="Genomic_DNA"/>
</dbReference>
<dbReference type="EMBL" id="JARAWP010000001">
    <property type="protein sequence ID" value="MDX3016287.1"/>
    <property type="molecule type" value="Genomic_DNA"/>
</dbReference>
<dbReference type="Pfam" id="PF03816">
    <property type="entry name" value="LytR_cpsA_psr"/>
    <property type="match status" value="1"/>
</dbReference>
<gene>
    <name evidence="3" type="ORF">PV399_45975</name>
    <name evidence="4" type="ORF">PV666_00080</name>
</gene>
<dbReference type="InterPro" id="IPR050922">
    <property type="entry name" value="LytR/CpsA/Psr_CW_biosynth"/>
</dbReference>
<dbReference type="GeneID" id="69804660"/>
<dbReference type="PANTHER" id="PTHR33392">
    <property type="entry name" value="POLYISOPRENYL-TEICHOIC ACID--PEPTIDOGLYCAN TEICHOIC ACID TRANSFERASE TAGU"/>
    <property type="match status" value="1"/>
</dbReference>
<dbReference type="InterPro" id="IPR004474">
    <property type="entry name" value="LytR_CpsA_psr"/>
</dbReference>
<evidence type="ECO:0000313" key="4">
    <source>
        <dbReference type="EMBL" id="MDX3016287.1"/>
    </source>
</evidence>
<proteinExistence type="inferred from homology"/>
<evidence type="ECO:0000256" key="1">
    <source>
        <dbReference type="ARBA" id="ARBA00006068"/>
    </source>
</evidence>
<dbReference type="NCBIfam" id="TIGR00350">
    <property type="entry name" value="lytR_cpsA_psr"/>
    <property type="match status" value="1"/>
</dbReference>
<feature type="domain" description="Cell envelope-related transcriptional attenuator" evidence="2">
    <location>
        <begin position="75"/>
        <end position="229"/>
    </location>
</feature>
<protein>
    <submittedName>
        <fullName evidence="3">LCP family protein</fullName>
    </submittedName>
</protein>
<keyword evidence="5" id="KW-1185">Reference proteome</keyword>
<dbReference type="RefSeq" id="WP_040835347.1">
    <property type="nucleotide sequence ID" value="NZ_BCMK01000085.1"/>
</dbReference>